<dbReference type="STRING" id="299467.A0A443Q985"/>
<name>A0A443Q985_9ACAR</name>
<accession>A0A443Q985</accession>
<proteinExistence type="predicted"/>
<comment type="caution">
    <text evidence="1">The sequence shown here is derived from an EMBL/GenBank/DDBJ whole genome shotgun (WGS) entry which is preliminary data.</text>
</comment>
<dbReference type="EMBL" id="NCKV01063001">
    <property type="protein sequence ID" value="RWR99594.1"/>
    <property type="molecule type" value="Genomic_DNA"/>
</dbReference>
<reference evidence="1 2" key="1">
    <citation type="journal article" date="2018" name="Gigascience">
        <title>Genomes of trombidid mites reveal novel predicted allergens and laterally-transferred genes associated with secondary metabolism.</title>
        <authorList>
            <person name="Dong X."/>
            <person name="Chaisiri K."/>
            <person name="Xia D."/>
            <person name="Armstrong S.D."/>
            <person name="Fang Y."/>
            <person name="Donnelly M.J."/>
            <person name="Kadowaki T."/>
            <person name="McGarry J.W."/>
            <person name="Darby A.C."/>
            <person name="Makepeace B.L."/>
        </authorList>
    </citation>
    <scope>NUCLEOTIDE SEQUENCE [LARGE SCALE GENOMIC DNA]</scope>
    <source>
        <strain evidence="1">UoL-UT</strain>
    </source>
</reference>
<gene>
    <name evidence="1" type="ORF">B4U80_03210</name>
</gene>
<dbReference type="VEuPathDB" id="VectorBase:LDEU014559"/>
<dbReference type="AlphaFoldDB" id="A0A443Q985"/>
<protein>
    <submittedName>
        <fullName evidence="1">Putative nuclease HARBI1-like protein</fullName>
    </submittedName>
</protein>
<sequence>MFQHVDDDLMNLSQGTVILAGKAREIIPFPEPADCQMEQDGFFQIAGSPGGIGVFDCTHITKEVPKVKQKRYRNRKNKTTLNVEVIVGCDMRLSNIVCRWLGIVHGSEIF</sequence>
<organism evidence="1 2">
    <name type="scientific">Leptotrombidium deliense</name>
    <dbReference type="NCBI Taxonomy" id="299467"/>
    <lineage>
        <taxon>Eukaryota</taxon>
        <taxon>Metazoa</taxon>
        <taxon>Ecdysozoa</taxon>
        <taxon>Arthropoda</taxon>
        <taxon>Chelicerata</taxon>
        <taxon>Arachnida</taxon>
        <taxon>Acari</taxon>
        <taxon>Acariformes</taxon>
        <taxon>Trombidiformes</taxon>
        <taxon>Prostigmata</taxon>
        <taxon>Anystina</taxon>
        <taxon>Parasitengona</taxon>
        <taxon>Trombiculoidea</taxon>
        <taxon>Trombiculidae</taxon>
        <taxon>Leptotrombidium</taxon>
    </lineage>
</organism>
<keyword evidence="2" id="KW-1185">Reference proteome</keyword>
<dbReference type="Proteomes" id="UP000288716">
    <property type="component" value="Unassembled WGS sequence"/>
</dbReference>
<evidence type="ECO:0000313" key="2">
    <source>
        <dbReference type="Proteomes" id="UP000288716"/>
    </source>
</evidence>
<dbReference type="OrthoDB" id="2430314at2759"/>
<evidence type="ECO:0000313" key="1">
    <source>
        <dbReference type="EMBL" id="RWR99594.1"/>
    </source>
</evidence>